<dbReference type="EMBL" id="CP036426">
    <property type="protein sequence ID" value="QDV35192.1"/>
    <property type="molecule type" value="Genomic_DNA"/>
</dbReference>
<keyword evidence="3" id="KW-1185">Reference proteome</keyword>
<dbReference type="Pfam" id="PF21948">
    <property type="entry name" value="LplA-B_cat"/>
    <property type="match status" value="1"/>
</dbReference>
<dbReference type="EC" id="2.3.1.181" evidence="2"/>
<accession>A0A518H2X9</accession>
<evidence type="ECO:0000259" key="1">
    <source>
        <dbReference type="PROSITE" id="PS51733"/>
    </source>
</evidence>
<organism evidence="2 3">
    <name type="scientific">Tautonia plasticadhaerens</name>
    <dbReference type="NCBI Taxonomy" id="2527974"/>
    <lineage>
        <taxon>Bacteria</taxon>
        <taxon>Pseudomonadati</taxon>
        <taxon>Planctomycetota</taxon>
        <taxon>Planctomycetia</taxon>
        <taxon>Isosphaerales</taxon>
        <taxon>Isosphaeraceae</taxon>
        <taxon>Tautonia</taxon>
    </lineage>
</organism>
<dbReference type="InterPro" id="IPR045864">
    <property type="entry name" value="aa-tRNA-synth_II/BPL/LPL"/>
</dbReference>
<dbReference type="InterPro" id="IPR004143">
    <property type="entry name" value="BPL_LPL_catalytic"/>
</dbReference>
<dbReference type="Proteomes" id="UP000317835">
    <property type="component" value="Chromosome"/>
</dbReference>
<name>A0A518H2X9_9BACT</name>
<sequence>MHCRVLPHAAGDGPWNMAVDQWMLERVAGGECAGAMLRTYEWSVPTLSLGYFQSRSEAEADPRWRGAGLVRRATGGGAIWHDRELTYALAVPSSHPMARGAKDLYRAVHAAIAGLLADRGVEVRRRGEQEARVGRDRPLLCFADRDAEDLVVSGSKVLGSAQRRKAGALLQHGSLLLFGSERTPELPGLEGLCPGLGAGPASAWAGPVWGRIAAALGLVEAERGLSAEEREAVLGIAGAVFGDPGWTDRR</sequence>
<keyword evidence="2" id="KW-0808">Transferase</keyword>
<evidence type="ECO:0000313" key="3">
    <source>
        <dbReference type="Proteomes" id="UP000317835"/>
    </source>
</evidence>
<evidence type="ECO:0000313" key="2">
    <source>
        <dbReference type="EMBL" id="QDV35192.1"/>
    </source>
</evidence>
<dbReference type="GO" id="GO:0033819">
    <property type="term" value="F:lipoyl(octanoyl) transferase activity"/>
    <property type="evidence" value="ECO:0007669"/>
    <property type="project" value="UniProtKB-EC"/>
</dbReference>
<dbReference type="PANTHER" id="PTHR43679:SF2">
    <property type="entry name" value="OCTANOYL-[GCVH]:PROTEIN N-OCTANOYLTRANSFERASE"/>
    <property type="match status" value="1"/>
</dbReference>
<protein>
    <submittedName>
        <fullName evidence="2">Octanoyltransferase LipM</fullName>
        <ecNumber evidence="2">2.3.1.181</ecNumber>
    </submittedName>
</protein>
<feature type="domain" description="BPL/LPL catalytic" evidence="1">
    <location>
        <begin position="31"/>
        <end position="220"/>
    </location>
</feature>
<proteinExistence type="predicted"/>
<dbReference type="InterPro" id="IPR050664">
    <property type="entry name" value="Octanoyltrans_LipM/LipL"/>
</dbReference>
<dbReference type="AlphaFoldDB" id="A0A518H2X9"/>
<dbReference type="RefSeq" id="WP_231749736.1">
    <property type="nucleotide sequence ID" value="NZ_CP036426.1"/>
</dbReference>
<dbReference type="PROSITE" id="PS51733">
    <property type="entry name" value="BPL_LPL_CATALYTIC"/>
    <property type="match status" value="1"/>
</dbReference>
<dbReference type="Gene3D" id="3.30.930.10">
    <property type="entry name" value="Bira Bifunctional Protein, Domain 2"/>
    <property type="match status" value="1"/>
</dbReference>
<dbReference type="KEGG" id="tpla:ElP_30950"/>
<dbReference type="SUPFAM" id="SSF55681">
    <property type="entry name" value="Class II aaRS and biotin synthetases"/>
    <property type="match status" value="1"/>
</dbReference>
<dbReference type="PANTHER" id="PTHR43679">
    <property type="entry name" value="OCTANOYLTRANSFERASE LIPM-RELATED"/>
    <property type="match status" value="1"/>
</dbReference>
<gene>
    <name evidence="2" type="primary">lipM</name>
    <name evidence="2" type="ORF">ElP_30950</name>
</gene>
<keyword evidence="2" id="KW-0012">Acyltransferase</keyword>
<reference evidence="2 3" key="1">
    <citation type="submission" date="2019-02" db="EMBL/GenBank/DDBJ databases">
        <title>Deep-cultivation of Planctomycetes and their phenomic and genomic characterization uncovers novel biology.</title>
        <authorList>
            <person name="Wiegand S."/>
            <person name="Jogler M."/>
            <person name="Boedeker C."/>
            <person name="Pinto D."/>
            <person name="Vollmers J."/>
            <person name="Rivas-Marin E."/>
            <person name="Kohn T."/>
            <person name="Peeters S.H."/>
            <person name="Heuer A."/>
            <person name="Rast P."/>
            <person name="Oberbeckmann S."/>
            <person name="Bunk B."/>
            <person name="Jeske O."/>
            <person name="Meyerdierks A."/>
            <person name="Storesund J.E."/>
            <person name="Kallscheuer N."/>
            <person name="Luecker S."/>
            <person name="Lage O.M."/>
            <person name="Pohl T."/>
            <person name="Merkel B.J."/>
            <person name="Hornburger P."/>
            <person name="Mueller R.-W."/>
            <person name="Bruemmer F."/>
            <person name="Labrenz M."/>
            <person name="Spormann A.M."/>
            <person name="Op den Camp H."/>
            <person name="Overmann J."/>
            <person name="Amann R."/>
            <person name="Jetten M.S.M."/>
            <person name="Mascher T."/>
            <person name="Medema M.H."/>
            <person name="Devos D.P."/>
            <person name="Kaster A.-K."/>
            <person name="Ovreas L."/>
            <person name="Rohde M."/>
            <person name="Galperin M.Y."/>
            <person name="Jogler C."/>
        </authorList>
    </citation>
    <scope>NUCLEOTIDE SEQUENCE [LARGE SCALE GENOMIC DNA]</scope>
    <source>
        <strain evidence="2 3">ElP</strain>
    </source>
</reference>